<protein>
    <submittedName>
        <fullName evidence="1">Uncharacterized protein</fullName>
    </submittedName>
</protein>
<dbReference type="EMBL" id="HBUF01523940">
    <property type="protein sequence ID" value="CAG6749638.1"/>
    <property type="molecule type" value="Transcribed_RNA"/>
</dbReference>
<evidence type="ECO:0000313" key="1">
    <source>
        <dbReference type="EMBL" id="CAG6733218.1"/>
    </source>
</evidence>
<reference evidence="1" key="1">
    <citation type="submission" date="2021-05" db="EMBL/GenBank/DDBJ databases">
        <authorList>
            <person name="Alioto T."/>
            <person name="Alioto T."/>
            <person name="Gomez Garrido J."/>
        </authorList>
    </citation>
    <scope>NUCLEOTIDE SEQUENCE</scope>
</reference>
<sequence>MYAISIFDCNVFPITSHAGNRHNTHLILHLFQVMQDESQNINTLKYHQTEYTGEHPATGTCPTLTGRCEGEAKPSHQLLLVIGCLTLFSILNTSETSHLTNYY</sequence>
<proteinExistence type="predicted"/>
<accession>A0A8D8YQX9</accession>
<dbReference type="EMBL" id="HBUF01389145">
    <property type="protein sequence ID" value="CAG6733218.1"/>
    <property type="molecule type" value="Transcribed_RNA"/>
</dbReference>
<dbReference type="EMBL" id="HBUF01178641">
    <property type="protein sequence ID" value="CAG6654671.1"/>
    <property type="molecule type" value="Transcribed_RNA"/>
</dbReference>
<organism evidence="1">
    <name type="scientific">Cacopsylla melanoneura</name>
    <dbReference type="NCBI Taxonomy" id="428564"/>
    <lineage>
        <taxon>Eukaryota</taxon>
        <taxon>Metazoa</taxon>
        <taxon>Ecdysozoa</taxon>
        <taxon>Arthropoda</taxon>
        <taxon>Hexapoda</taxon>
        <taxon>Insecta</taxon>
        <taxon>Pterygota</taxon>
        <taxon>Neoptera</taxon>
        <taxon>Paraneoptera</taxon>
        <taxon>Hemiptera</taxon>
        <taxon>Sternorrhyncha</taxon>
        <taxon>Psylloidea</taxon>
        <taxon>Psyllidae</taxon>
        <taxon>Psyllinae</taxon>
        <taxon>Cacopsylla</taxon>
    </lineage>
</organism>
<name>A0A8D8YQX9_9HEMI</name>
<dbReference type="AlphaFoldDB" id="A0A8D8YQX9"/>